<protein>
    <submittedName>
        <fullName evidence="1">Uncharacterized protein</fullName>
    </submittedName>
</protein>
<sequence length="81" mass="9382">MINKKSLSVAGNLEVPSYKILKELGYNIIKQDEIWVAENDYWTLQAKSQIELLGLANLIEKKGDNWRVTDNEIEEFLKLSK</sequence>
<accession>A0ABS9IFF3</accession>
<dbReference type="RefSeq" id="WP_237229926.1">
    <property type="nucleotide sequence ID" value="NZ_JAKKDV010000001.1"/>
</dbReference>
<gene>
    <name evidence="1" type="ORF">L3X39_02380</name>
</gene>
<keyword evidence="2" id="KW-1185">Reference proteome</keyword>
<comment type="caution">
    <text evidence="1">The sequence shown here is derived from an EMBL/GenBank/DDBJ whole genome shotgun (WGS) entry which is preliminary data.</text>
</comment>
<organism evidence="1 2">
    <name type="scientific">Flaviramulus multivorans</name>
    <dbReference type="NCBI Taxonomy" id="1304750"/>
    <lineage>
        <taxon>Bacteria</taxon>
        <taxon>Pseudomonadati</taxon>
        <taxon>Bacteroidota</taxon>
        <taxon>Flavobacteriia</taxon>
        <taxon>Flavobacteriales</taxon>
        <taxon>Flavobacteriaceae</taxon>
        <taxon>Flaviramulus</taxon>
    </lineage>
</organism>
<evidence type="ECO:0000313" key="2">
    <source>
        <dbReference type="Proteomes" id="UP001200022"/>
    </source>
</evidence>
<dbReference type="Proteomes" id="UP001200022">
    <property type="component" value="Unassembled WGS sequence"/>
</dbReference>
<proteinExistence type="predicted"/>
<dbReference type="EMBL" id="JAKKDV010000001">
    <property type="protein sequence ID" value="MCF7559469.1"/>
    <property type="molecule type" value="Genomic_DNA"/>
</dbReference>
<reference evidence="1 2" key="1">
    <citation type="submission" date="2022-01" db="EMBL/GenBank/DDBJ databases">
        <title>Draft genome sequence of Sabulilitoribacter multivorans KCTC 32326.</title>
        <authorList>
            <person name="Oh J.-S."/>
        </authorList>
    </citation>
    <scope>NUCLEOTIDE SEQUENCE [LARGE SCALE GENOMIC DNA]</scope>
    <source>
        <strain evidence="1 2">M-M16</strain>
    </source>
</reference>
<name>A0ABS9IFF3_9FLAO</name>
<evidence type="ECO:0000313" key="1">
    <source>
        <dbReference type="EMBL" id="MCF7559469.1"/>
    </source>
</evidence>